<dbReference type="InterPro" id="IPR002053">
    <property type="entry name" value="Glyco_hydro_25"/>
</dbReference>
<sequence length="234" mass="26197">MRRRIIVTVSAVVIGGLGLGAALWFGAVPHWRPALEDGERYGIDVSAHQGEIDWQAVADDGIQFAYIKASEGQGWVDAWFTENWEGAAAAGLDRGAYHFFTLCAPGEAQAENFLAAAPPDDDALPPVIDLELTGNCSDRPPTDHVSAEVDAFVQLVEEAWGRHLLFYVRPDWDDVYPVRDGLDRRLWDYRFFRRPTDDRWHVWQVNTFAHVDGIDGDVDLDIMREGEDGEVGED</sequence>
<protein>
    <submittedName>
        <fullName evidence="4">Lysozyme</fullName>
    </submittedName>
</protein>
<dbReference type="GO" id="GO:0003796">
    <property type="term" value="F:lysozyme activity"/>
    <property type="evidence" value="ECO:0007669"/>
    <property type="project" value="InterPro"/>
</dbReference>
<proteinExistence type="inferred from homology"/>
<dbReference type="RefSeq" id="WP_184819595.1">
    <property type="nucleotide sequence ID" value="NZ_JACHMM010000001.1"/>
</dbReference>
<keyword evidence="2" id="KW-0378">Hydrolase</keyword>
<comment type="caution">
    <text evidence="4">The sequence shown here is derived from an EMBL/GenBank/DDBJ whole genome shotgun (WGS) entry which is preliminary data.</text>
</comment>
<name>A0A7W9GLU9_9ACTN</name>
<dbReference type="PANTHER" id="PTHR34135">
    <property type="entry name" value="LYSOZYME"/>
    <property type="match status" value="1"/>
</dbReference>
<keyword evidence="3" id="KW-0326">Glycosidase</keyword>
<dbReference type="GO" id="GO:0016998">
    <property type="term" value="P:cell wall macromolecule catabolic process"/>
    <property type="evidence" value="ECO:0007669"/>
    <property type="project" value="InterPro"/>
</dbReference>
<dbReference type="Pfam" id="PF01183">
    <property type="entry name" value="Glyco_hydro_25"/>
    <property type="match status" value="1"/>
</dbReference>
<dbReference type="AlphaFoldDB" id="A0A7W9GLU9"/>
<dbReference type="SMART" id="SM00641">
    <property type="entry name" value="Glyco_25"/>
    <property type="match status" value="1"/>
</dbReference>
<evidence type="ECO:0000313" key="5">
    <source>
        <dbReference type="Proteomes" id="UP000542813"/>
    </source>
</evidence>
<keyword evidence="5" id="KW-1185">Reference proteome</keyword>
<dbReference type="PANTHER" id="PTHR34135:SF2">
    <property type="entry name" value="LYSOZYME"/>
    <property type="match status" value="1"/>
</dbReference>
<dbReference type="InterPro" id="IPR018077">
    <property type="entry name" value="Glyco_hydro_fam25_subgr"/>
</dbReference>
<dbReference type="EMBL" id="JACHMM010000001">
    <property type="protein sequence ID" value="MBB5786244.1"/>
    <property type="molecule type" value="Genomic_DNA"/>
</dbReference>
<dbReference type="SUPFAM" id="SSF51445">
    <property type="entry name" value="(Trans)glycosidases"/>
    <property type="match status" value="1"/>
</dbReference>
<evidence type="ECO:0000256" key="2">
    <source>
        <dbReference type="ARBA" id="ARBA00022801"/>
    </source>
</evidence>
<dbReference type="Gene3D" id="3.20.20.80">
    <property type="entry name" value="Glycosidases"/>
    <property type="match status" value="1"/>
</dbReference>
<comment type="similarity">
    <text evidence="1">Belongs to the glycosyl hydrolase 25 family.</text>
</comment>
<organism evidence="4 5">
    <name type="scientific">Jiangella mangrovi</name>
    <dbReference type="NCBI Taxonomy" id="1524084"/>
    <lineage>
        <taxon>Bacteria</taxon>
        <taxon>Bacillati</taxon>
        <taxon>Actinomycetota</taxon>
        <taxon>Actinomycetes</taxon>
        <taxon>Jiangellales</taxon>
        <taxon>Jiangellaceae</taxon>
        <taxon>Jiangella</taxon>
    </lineage>
</organism>
<gene>
    <name evidence="4" type="ORF">HD601_000819</name>
</gene>
<dbReference type="InterPro" id="IPR017853">
    <property type="entry name" value="GH"/>
</dbReference>
<evidence type="ECO:0000256" key="1">
    <source>
        <dbReference type="ARBA" id="ARBA00010646"/>
    </source>
</evidence>
<dbReference type="GO" id="GO:0009253">
    <property type="term" value="P:peptidoglycan catabolic process"/>
    <property type="evidence" value="ECO:0007669"/>
    <property type="project" value="InterPro"/>
</dbReference>
<accession>A0A7W9GLU9</accession>
<dbReference type="Proteomes" id="UP000542813">
    <property type="component" value="Unassembled WGS sequence"/>
</dbReference>
<evidence type="ECO:0000256" key="3">
    <source>
        <dbReference type="ARBA" id="ARBA00023295"/>
    </source>
</evidence>
<reference evidence="4 5" key="1">
    <citation type="submission" date="2020-08" db="EMBL/GenBank/DDBJ databases">
        <title>Sequencing the genomes of 1000 actinobacteria strains.</title>
        <authorList>
            <person name="Klenk H.-P."/>
        </authorList>
    </citation>
    <scope>NUCLEOTIDE SEQUENCE [LARGE SCALE GENOMIC DNA]</scope>
    <source>
        <strain evidence="4 5">DSM 102122</strain>
    </source>
</reference>
<dbReference type="PROSITE" id="PS51904">
    <property type="entry name" value="GLYCOSYL_HYDROL_F25_2"/>
    <property type="match status" value="1"/>
</dbReference>
<evidence type="ECO:0000313" key="4">
    <source>
        <dbReference type="EMBL" id="MBB5786244.1"/>
    </source>
</evidence>
<dbReference type="GO" id="GO:0016052">
    <property type="term" value="P:carbohydrate catabolic process"/>
    <property type="evidence" value="ECO:0007669"/>
    <property type="project" value="TreeGrafter"/>
</dbReference>